<evidence type="ECO:0000256" key="2">
    <source>
        <dbReference type="ARBA" id="ARBA00022525"/>
    </source>
</evidence>
<name>A0A366K9X2_9BIFI</name>
<dbReference type="Gene3D" id="2.60.40.10">
    <property type="entry name" value="Immunoglobulins"/>
    <property type="match status" value="1"/>
</dbReference>
<evidence type="ECO:0000313" key="10">
    <source>
        <dbReference type="EMBL" id="RBP97461.1"/>
    </source>
</evidence>
<evidence type="ECO:0000256" key="7">
    <source>
        <dbReference type="SAM" id="SignalP"/>
    </source>
</evidence>
<sequence length="595" mass="62432">MKNTRSMKLLASLTTVVAGLAMAAGGAITASAANRPAVSVAITGDAAKGRTYKAVKLADYTDVDESSTPFAVSVATVADPTIQTAAKSTLDAVLAPTVTNDDPMAYVAEHMSGDTSKDPEAYAGQLRDFVTALSKNADIKTQVTNSTISSVPDVNTQTPKFTFDDGIYLIEDAAPAASDAQTTLPILVSTKIGGVADANQPPFVTDEVKIKANYPGKPEKTTSQPSYNVGDLVDFTIKSTVPTYTNYDPATYVLHVNDKLSKGLSYSESLMDPKVSIDGTDLVLGTDYTIATTATQDPTAGPVSMTFNFDNFMRGKITSKDFSLAGKQIVITYKAILNDEAISVIYPNGSTTPTGSVHNDANVEFSNDPSDGNGGNTGKTPEGSTPVYTFKLQVNAVDKITSRPLEGAKFTVKSLNGAQLSFVEIKDNSGAVIAYRTPLPAELSDPSVTKVSEIVSPANGEMHIDGLREGTFTVKETGAPTKDIDGNPTSKYKLLSTEDFDGKIAATYKADKTLDTLDYSMARQDLPGLATLIDAQNGIFQVAHVTSLAQLPLTGAYGVTFLVSLGAILVLAGGSLYLVARKKGQLSAADAPASL</sequence>
<reference evidence="10 11" key="1">
    <citation type="submission" date="2017-10" db="EMBL/GenBank/DDBJ databases">
        <title>Bifidobacterium xylocopum sp. nov. and Bifidobacterium aemilianum sp. nov., from the carpenter bee (Xylocopa violacea) digestive tract.</title>
        <authorList>
            <person name="Alberoni D."/>
            <person name="Baffoni L."/>
            <person name="Di Gioia D."/>
            <person name="Gaggia F."/>
            <person name="Biavati B."/>
        </authorList>
    </citation>
    <scope>NUCLEOTIDE SEQUENCE [LARGE SCALE GENOMIC DNA]</scope>
    <source>
        <strain evidence="10 11">XV10</strain>
    </source>
</reference>
<feature type="signal peptide" evidence="7">
    <location>
        <begin position="1"/>
        <end position="23"/>
    </location>
</feature>
<evidence type="ECO:0000313" key="11">
    <source>
        <dbReference type="Proteomes" id="UP000252530"/>
    </source>
</evidence>
<keyword evidence="6" id="KW-1133">Transmembrane helix</keyword>
<keyword evidence="2" id="KW-0964">Secreted</keyword>
<evidence type="ECO:0000259" key="8">
    <source>
        <dbReference type="Pfam" id="PF00746"/>
    </source>
</evidence>
<keyword evidence="6" id="KW-0472">Membrane</keyword>
<feature type="transmembrane region" description="Helical" evidence="6">
    <location>
        <begin position="556"/>
        <end position="579"/>
    </location>
</feature>
<keyword evidence="4" id="KW-0572">Peptidoglycan-anchor</keyword>
<protein>
    <recommendedName>
        <fullName evidence="12">Gram-positive cocci surface proteins LPxTG domain-containing protein</fullName>
    </recommendedName>
</protein>
<keyword evidence="1" id="KW-0134">Cell wall</keyword>
<comment type="caution">
    <text evidence="10">The sequence shown here is derived from an EMBL/GenBank/DDBJ whole genome shotgun (WGS) entry which is preliminary data.</text>
</comment>
<dbReference type="EMBL" id="PDCG01000006">
    <property type="protein sequence ID" value="RBP97461.1"/>
    <property type="molecule type" value="Genomic_DNA"/>
</dbReference>
<feature type="domain" description="SpaA-like prealbumin fold" evidence="9">
    <location>
        <begin position="391"/>
        <end position="481"/>
    </location>
</feature>
<evidence type="ECO:0000256" key="1">
    <source>
        <dbReference type="ARBA" id="ARBA00022512"/>
    </source>
</evidence>
<evidence type="ECO:0000256" key="5">
    <source>
        <dbReference type="SAM" id="MobiDB-lite"/>
    </source>
</evidence>
<dbReference type="InterPro" id="IPR026466">
    <property type="entry name" value="Fim_isopep_form_D2_dom"/>
</dbReference>
<dbReference type="InterPro" id="IPR013783">
    <property type="entry name" value="Ig-like_fold"/>
</dbReference>
<dbReference type="Proteomes" id="UP000252530">
    <property type="component" value="Unassembled WGS sequence"/>
</dbReference>
<dbReference type="NCBIfam" id="TIGR01167">
    <property type="entry name" value="LPXTG_anchor"/>
    <property type="match status" value="1"/>
</dbReference>
<accession>A0A366K9X2</accession>
<dbReference type="InterPro" id="IPR041033">
    <property type="entry name" value="SpaA_PFL_dom_1"/>
</dbReference>
<dbReference type="Pfam" id="PF00746">
    <property type="entry name" value="Gram_pos_anchor"/>
    <property type="match status" value="1"/>
</dbReference>
<feature type="region of interest" description="Disordered" evidence="5">
    <location>
        <begin position="359"/>
        <end position="385"/>
    </location>
</feature>
<evidence type="ECO:0000259" key="9">
    <source>
        <dbReference type="Pfam" id="PF17802"/>
    </source>
</evidence>
<evidence type="ECO:0000256" key="6">
    <source>
        <dbReference type="SAM" id="Phobius"/>
    </source>
</evidence>
<dbReference type="GO" id="GO:0005975">
    <property type="term" value="P:carbohydrate metabolic process"/>
    <property type="evidence" value="ECO:0007669"/>
    <property type="project" value="UniProtKB-ARBA"/>
</dbReference>
<evidence type="ECO:0000256" key="3">
    <source>
        <dbReference type="ARBA" id="ARBA00022729"/>
    </source>
</evidence>
<gene>
    <name evidence="10" type="ORF">CRD60_06765</name>
</gene>
<dbReference type="Pfam" id="PF17802">
    <property type="entry name" value="SpaA"/>
    <property type="match status" value="1"/>
</dbReference>
<keyword evidence="6" id="KW-0812">Transmembrane</keyword>
<dbReference type="NCBIfam" id="TIGR04226">
    <property type="entry name" value="RrgB_K2N_iso_D2"/>
    <property type="match status" value="1"/>
</dbReference>
<feature type="domain" description="Gram-positive cocci surface proteins LPxTG" evidence="8">
    <location>
        <begin position="546"/>
        <end position="583"/>
    </location>
</feature>
<evidence type="ECO:0000256" key="4">
    <source>
        <dbReference type="ARBA" id="ARBA00023088"/>
    </source>
</evidence>
<keyword evidence="11" id="KW-1185">Reference proteome</keyword>
<dbReference type="Gene3D" id="2.60.40.740">
    <property type="match status" value="1"/>
</dbReference>
<organism evidence="10 11">
    <name type="scientific">Bifidobacterium aemilianum</name>
    <dbReference type="NCBI Taxonomy" id="2493120"/>
    <lineage>
        <taxon>Bacteria</taxon>
        <taxon>Bacillati</taxon>
        <taxon>Actinomycetota</taxon>
        <taxon>Actinomycetes</taxon>
        <taxon>Bifidobacteriales</taxon>
        <taxon>Bifidobacteriaceae</taxon>
        <taxon>Bifidobacterium</taxon>
    </lineage>
</organism>
<evidence type="ECO:0008006" key="12">
    <source>
        <dbReference type="Google" id="ProtNLM"/>
    </source>
</evidence>
<dbReference type="InterPro" id="IPR019931">
    <property type="entry name" value="LPXTG_anchor"/>
</dbReference>
<feature type="chain" id="PRO_5016858592" description="Gram-positive cocci surface proteins LPxTG domain-containing protein" evidence="7">
    <location>
        <begin position="24"/>
        <end position="595"/>
    </location>
</feature>
<proteinExistence type="predicted"/>
<keyword evidence="3 7" id="KW-0732">Signal</keyword>
<feature type="compositionally biased region" description="Polar residues" evidence="5">
    <location>
        <begin position="359"/>
        <end position="370"/>
    </location>
</feature>
<dbReference type="AlphaFoldDB" id="A0A366K9X2"/>